<dbReference type="RefSeq" id="WP_163298554.1">
    <property type="nucleotide sequence ID" value="NZ_JAAGRR010000054.1"/>
</dbReference>
<gene>
    <name evidence="1" type="ORF">G3N55_06105</name>
</gene>
<sequence>MKRYRAWTRRTLRASLAILALAALFNYAVDPLQQYRASTFYRTYYEKPRYLNPGLARTHAYDTAILGSSMMHNFIPSEIDKALGVKSIKLSMDAASAREISLLLRLVLRRPQTKNVIIGIDFPAFAGAPDRLRYGADTFPFHLYDDNRLNDYRYLLSIDTLQFSVRALEANWLGVRARKLDPDLYKYFGHNHAFGREVVLKKWRDANMFPEPPDYYALHNLARSFDVNLLAHIKAHPRVRFILLRPPVSLLMWKNAPKPVFRNALLFKEYIFNATRDLPNVELYDFQDAAEITANLDNYMDPGHYSPEINRFMVECIRTGRYRVTPENFHPRLAAFRRMVETWQIPED</sequence>
<reference evidence="1 2" key="1">
    <citation type="submission" date="2020-02" db="EMBL/GenBank/DDBJ databases">
        <title>Comparative genomics of sulfur disproportionating microorganisms.</title>
        <authorList>
            <person name="Ward L.M."/>
            <person name="Bertran E."/>
            <person name="Johnston D.T."/>
        </authorList>
    </citation>
    <scope>NUCLEOTIDE SEQUENCE [LARGE SCALE GENOMIC DNA]</scope>
    <source>
        <strain evidence="1 2">DSM 100025</strain>
    </source>
</reference>
<name>A0A6N9TRN0_DISTH</name>
<dbReference type="Proteomes" id="UP000469346">
    <property type="component" value="Unassembled WGS sequence"/>
</dbReference>
<organism evidence="1 2">
    <name type="scientific">Dissulfurirhabdus thermomarina</name>
    <dbReference type="NCBI Taxonomy" id="1765737"/>
    <lineage>
        <taxon>Bacteria</taxon>
        <taxon>Deltaproteobacteria</taxon>
        <taxon>Dissulfurirhabdaceae</taxon>
        <taxon>Dissulfurirhabdus</taxon>
    </lineage>
</organism>
<dbReference type="EMBL" id="JAAGRR010000054">
    <property type="protein sequence ID" value="NDY42414.1"/>
    <property type="molecule type" value="Genomic_DNA"/>
</dbReference>
<evidence type="ECO:0008006" key="3">
    <source>
        <dbReference type="Google" id="ProtNLM"/>
    </source>
</evidence>
<comment type="caution">
    <text evidence="1">The sequence shown here is derived from an EMBL/GenBank/DDBJ whole genome shotgun (WGS) entry which is preliminary data.</text>
</comment>
<evidence type="ECO:0000313" key="1">
    <source>
        <dbReference type="EMBL" id="NDY42414.1"/>
    </source>
</evidence>
<keyword evidence="2" id="KW-1185">Reference proteome</keyword>
<proteinExistence type="predicted"/>
<dbReference type="AlphaFoldDB" id="A0A6N9TRN0"/>
<evidence type="ECO:0000313" key="2">
    <source>
        <dbReference type="Proteomes" id="UP000469346"/>
    </source>
</evidence>
<protein>
    <recommendedName>
        <fullName evidence="3">DUF1574 domain-containing protein</fullName>
    </recommendedName>
</protein>
<accession>A0A6N9TRN0</accession>